<dbReference type="Proteomes" id="UP001595828">
    <property type="component" value="Unassembled WGS sequence"/>
</dbReference>
<gene>
    <name evidence="3" type="ORF">ACFO0A_06410</name>
</gene>
<reference evidence="4" key="1">
    <citation type="journal article" date="2019" name="Int. J. Syst. Evol. Microbiol.">
        <title>The Global Catalogue of Microorganisms (GCM) 10K type strain sequencing project: providing services to taxonomists for standard genome sequencing and annotation.</title>
        <authorList>
            <consortium name="The Broad Institute Genomics Platform"/>
            <consortium name="The Broad Institute Genome Sequencing Center for Infectious Disease"/>
            <person name="Wu L."/>
            <person name="Ma J."/>
        </authorList>
    </citation>
    <scope>NUCLEOTIDE SEQUENCE [LARGE SCALE GENOMIC DNA]</scope>
    <source>
        <strain evidence="4">CGMCC 1.12989</strain>
    </source>
</reference>
<keyword evidence="4" id="KW-1185">Reference proteome</keyword>
<dbReference type="PANTHER" id="PTHR11941">
    <property type="entry name" value="ENOYL-COA HYDRATASE-RELATED"/>
    <property type="match status" value="1"/>
</dbReference>
<dbReference type="PANTHER" id="PTHR11941:SF54">
    <property type="entry name" value="ENOYL-COA HYDRATASE, MITOCHONDRIAL"/>
    <property type="match status" value="1"/>
</dbReference>
<evidence type="ECO:0000256" key="1">
    <source>
        <dbReference type="ARBA" id="ARBA00005254"/>
    </source>
</evidence>
<dbReference type="Pfam" id="PF00378">
    <property type="entry name" value="ECH_1"/>
    <property type="match status" value="1"/>
</dbReference>
<comment type="caution">
    <text evidence="3">The sequence shown here is derived from an EMBL/GenBank/DDBJ whole genome shotgun (WGS) entry which is preliminary data.</text>
</comment>
<proteinExistence type="inferred from homology"/>
<sequence length="272" mass="29479">MRSNAVPPFVTIERRGRVALLTLNRPDSLNAIGTHRDCLDLVEAIESLIDDRSISAAILTGAGRAFSAGGNLKAMKERNGIGPLEQPDSTRHNYRRGVQRITQAFMACEVPLIAAVNGHAVGLGCDLACLCDIRLAAEGAKFSASFIKVGIVPGDGGAWSLQRVVGYSTAARMFLTGDRYSAYDALGFGLVDTVVPDERLLPEALELAHRIAANPARALRLTKRLLREAQTQRMSEILELSAAYQALAHETEDHSQALDAFLEKREPVFRGD</sequence>
<evidence type="ECO:0000313" key="4">
    <source>
        <dbReference type="Proteomes" id="UP001595828"/>
    </source>
</evidence>
<keyword evidence="2" id="KW-0456">Lyase</keyword>
<dbReference type="SUPFAM" id="SSF52096">
    <property type="entry name" value="ClpP/crotonase"/>
    <property type="match status" value="1"/>
</dbReference>
<evidence type="ECO:0000256" key="2">
    <source>
        <dbReference type="ARBA" id="ARBA00023239"/>
    </source>
</evidence>
<organism evidence="3 4">
    <name type="scientific">Novosphingobium tardum</name>
    <dbReference type="NCBI Taxonomy" id="1538021"/>
    <lineage>
        <taxon>Bacteria</taxon>
        <taxon>Pseudomonadati</taxon>
        <taxon>Pseudomonadota</taxon>
        <taxon>Alphaproteobacteria</taxon>
        <taxon>Sphingomonadales</taxon>
        <taxon>Sphingomonadaceae</taxon>
        <taxon>Novosphingobium</taxon>
    </lineage>
</organism>
<dbReference type="RefSeq" id="WP_379538185.1">
    <property type="nucleotide sequence ID" value="NZ_JBHSDR010000004.1"/>
</dbReference>
<evidence type="ECO:0000313" key="3">
    <source>
        <dbReference type="EMBL" id="MFC4294690.1"/>
    </source>
</evidence>
<dbReference type="EMBL" id="JBHSDR010000004">
    <property type="protein sequence ID" value="MFC4294690.1"/>
    <property type="molecule type" value="Genomic_DNA"/>
</dbReference>
<dbReference type="Gene3D" id="3.90.226.10">
    <property type="entry name" value="2-enoyl-CoA Hydratase, Chain A, domain 1"/>
    <property type="match status" value="1"/>
</dbReference>
<dbReference type="NCBIfam" id="NF006699">
    <property type="entry name" value="PRK09245.1"/>
    <property type="match status" value="1"/>
</dbReference>
<name>A0ABV8RMX3_9SPHN</name>
<protein>
    <submittedName>
        <fullName evidence="3">Crotonase/enoyl-CoA hydratase family protein</fullName>
    </submittedName>
</protein>
<comment type="similarity">
    <text evidence="1">Belongs to the enoyl-CoA hydratase/isomerase family.</text>
</comment>
<dbReference type="CDD" id="cd06558">
    <property type="entry name" value="crotonase-like"/>
    <property type="match status" value="1"/>
</dbReference>
<dbReference type="InterPro" id="IPR014748">
    <property type="entry name" value="Enoyl-CoA_hydra_C"/>
</dbReference>
<accession>A0ABV8RMX3</accession>
<dbReference type="InterPro" id="IPR029045">
    <property type="entry name" value="ClpP/crotonase-like_dom_sf"/>
</dbReference>
<dbReference type="InterPro" id="IPR001753">
    <property type="entry name" value="Enoyl-CoA_hydra/iso"/>
</dbReference>
<dbReference type="Gene3D" id="1.10.12.10">
    <property type="entry name" value="Lyase 2-enoyl-coa Hydratase, Chain A, domain 2"/>
    <property type="match status" value="1"/>
</dbReference>